<reference evidence="1" key="2">
    <citation type="submission" date="2020-09" db="EMBL/GenBank/DDBJ databases">
        <authorList>
            <person name="Sun Q."/>
            <person name="Zhou Y."/>
        </authorList>
    </citation>
    <scope>NUCLEOTIDE SEQUENCE</scope>
    <source>
        <strain evidence="1">CGMCC 1.12153</strain>
    </source>
</reference>
<gene>
    <name evidence="1" type="ORF">GCM10010954_35160</name>
</gene>
<protein>
    <recommendedName>
        <fullName evidence="3">Hydrolase</fullName>
    </recommendedName>
</protein>
<name>A0A917BD70_HALAA</name>
<dbReference type="RefSeq" id="WP_188378811.1">
    <property type="nucleotide sequence ID" value="NZ_BMEL01000004.1"/>
</dbReference>
<proteinExistence type="predicted"/>
<keyword evidence="2" id="KW-1185">Reference proteome</keyword>
<evidence type="ECO:0008006" key="3">
    <source>
        <dbReference type="Google" id="ProtNLM"/>
    </source>
</evidence>
<organism evidence="1 2">
    <name type="scientific">Halobacillus andaensis</name>
    <dbReference type="NCBI Taxonomy" id="1176239"/>
    <lineage>
        <taxon>Bacteria</taxon>
        <taxon>Bacillati</taxon>
        <taxon>Bacillota</taxon>
        <taxon>Bacilli</taxon>
        <taxon>Bacillales</taxon>
        <taxon>Bacillaceae</taxon>
        <taxon>Halobacillus</taxon>
    </lineage>
</organism>
<evidence type="ECO:0000313" key="1">
    <source>
        <dbReference type="EMBL" id="GGF32952.1"/>
    </source>
</evidence>
<reference evidence="1" key="1">
    <citation type="journal article" date="2014" name="Int. J. Syst. Evol. Microbiol.">
        <title>Complete genome sequence of Corynebacterium casei LMG S-19264T (=DSM 44701T), isolated from a smear-ripened cheese.</title>
        <authorList>
            <consortium name="US DOE Joint Genome Institute (JGI-PGF)"/>
            <person name="Walter F."/>
            <person name="Albersmeier A."/>
            <person name="Kalinowski J."/>
            <person name="Ruckert C."/>
        </authorList>
    </citation>
    <scope>NUCLEOTIDE SEQUENCE</scope>
    <source>
        <strain evidence="1">CGMCC 1.12153</strain>
    </source>
</reference>
<evidence type="ECO:0000313" key="2">
    <source>
        <dbReference type="Proteomes" id="UP000660110"/>
    </source>
</evidence>
<dbReference type="AlphaFoldDB" id="A0A917BD70"/>
<sequence>MDKKPYYVNIGTREISINHDANNDVFVIYADEEDLLLLREVFDEMYNSDTRSFFRAHVPFDPYHRDQSNDEFDEGMKSAFRMIYDLGDEKTKQHISSMGVLEDLNNNETPLQD</sequence>
<dbReference type="EMBL" id="BMEL01000004">
    <property type="protein sequence ID" value="GGF32952.1"/>
    <property type="molecule type" value="Genomic_DNA"/>
</dbReference>
<accession>A0A917BD70</accession>
<comment type="caution">
    <text evidence="1">The sequence shown here is derived from an EMBL/GenBank/DDBJ whole genome shotgun (WGS) entry which is preliminary data.</text>
</comment>
<dbReference type="Proteomes" id="UP000660110">
    <property type="component" value="Unassembled WGS sequence"/>
</dbReference>